<keyword evidence="2" id="KW-1185">Reference proteome</keyword>
<dbReference type="EMBL" id="LILB01000005">
    <property type="protein sequence ID" value="KOO49910.1"/>
    <property type="molecule type" value="Genomic_DNA"/>
</dbReference>
<sequence length="228" mass="26345">MNSLYKGHLGETPFDIRLLAMEHLPIIQQLQTIVYNALPDQSVLQPLSQEEFEYILHGNGLMIGAFVGEELIAFRALLEPEIDDEHLGRDCGVEESQLSRVLYQEISNVSPDYRGFGLQKTLAKVIMEQVDVERFDYICATVKPFNIPSLKDKFSQGMKVAALKLKYDGKLRYVFFKKTTEEVLSFSESCKVLMSDTTMQQRLLKEGWLGVQIFLENEEWFVEYKRMK</sequence>
<evidence type="ECO:0000313" key="2">
    <source>
        <dbReference type="Proteomes" id="UP000036867"/>
    </source>
</evidence>
<name>A0A0M0LFN9_9BACL</name>
<dbReference type="SUPFAM" id="SSF55729">
    <property type="entry name" value="Acyl-CoA N-acyltransferases (Nat)"/>
    <property type="match status" value="1"/>
</dbReference>
<accession>A0A0M0LFN9</accession>
<proteinExistence type="predicted"/>
<dbReference type="PATRIC" id="fig|263475.3.peg.4588"/>
<dbReference type="Proteomes" id="UP000036867">
    <property type="component" value="Unassembled WGS sequence"/>
</dbReference>
<dbReference type="InterPro" id="IPR016181">
    <property type="entry name" value="Acyl_CoA_acyltransferase"/>
</dbReference>
<organism evidence="1 2">
    <name type="scientific">Viridibacillus arvi</name>
    <dbReference type="NCBI Taxonomy" id="263475"/>
    <lineage>
        <taxon>Bacteria</taxon>
        <taxon>Bacillati</taxon>
        <taxon>Bacillota</taxon>
        <taxon>Bacilli</taxon>
        <taxon>Bacillales</taxon>
        <taxon>Caryophanaceae</taxon>
        <taxon>Viridibacillus</taxon>
    </lineage>
</organism>
<evidence type="ECO:0000313" key="1">
    <source>
        <dbReference type="EMBL" id="KOO49910.1"/>
    </source>
</evidence>
<dbReference type="OrthoDB" id="8750087at2"/>
<comment type="caution">
    <text evidence="1">The sequence shown here is derived from an EMBL/GenBank/DDBJ whole genome shotgun (WGS) entry which is preliminary data.</text>
</comment>
<gene>
    <name evidence="1" type="ORF">AMD00_16505</name>
</gene>
<protein>
    <submittedName>
        <fullName evidence="1">Benzoate transporter</fullName>
    </submittedName>
</protein>
<dbReference type="Gene3D" id="3.40.630.30">
    <property type="match status" value="1"/>
</dbReference>
<reference evidence="2" key="1">
    <citation type="submission" date="2015-08" db="EMBL/GenBank/DDBJ databases">
        <title>Fjat-10028 dsm 16317.</title>
        <authorList>
            <person name="Liu B."/>
            <person name="Wang J."/>
            <person name="Zhu Y."/>
            <person name="Liu G."/>
            <person name="Chen Q."/>
            <person name="Chen Z."/>
            <person name="Lan J."/>
            <person name="Che J."/>
            <person name="Ge C."/>
            <person name="Shi H."/>
            <person name="Pan Z."/>
            <person name="Liu X."/>
        </authorList>
    </citation>
    <scope>NUCLEOTIDE SEQUENCE [LARGE SCALE GENOMIC DNA]</scope>
    <source>
        <strain evidence="2">DSM 16317</strain>
    </source>
</reference>
<dbReference type="STRING" id="263475.AMD00_16505"/>
<dbReference type="RefSeq" id="WP_053418086.1">
    <property type="nucleotide sequence ID" value="NZ_LILB01000005.1"/>
</dbReference>
<dbReference type="GeneID" id="301137695"/>
<dbReference type="AlphaFoldDB" id="A0A0M0LFN9"/>